<protein>
    <recommendedName>
        <fullName evidence="4">DUF4034 domain-containing protein</fullName>
    </recommendedName>
</protein>
<sequence>MTPCKALVLATLLSAGAAAAEASSAPAPVDPDHGREATLRYFLAAAEAEGDLVSDATLLKALELHQEAGGALDPALRARVEVVRAELAARVDAARDKDPVLLATRLRCLPAERAQAGCEQDLARLAELAGDNGYHHLLVMMHAWARADADAFLRHARLAAEAPDFRHDIEVVFGSVHERLQQAPDDLMPRTQETEAIPAAGLWAMGVAAAVALPPIQYYSQPCRESEGELREHCLAIADQLLEHGWTGIDIRIAHDIYQALGDPEREARAQARIDQLAWQQQFLGEMEARMDRHQWQAYFDAYAEGGETAAFAEAAEGLGYPLEPPPGWSPPGRR</sequence>
<evidence type="ECO:0000256" key="1">
    <source>
        <dbReference type="SAM" id="SignalP"/>
    </source>
</evidence>
<dbReference type="AlphaFoldDB" id="A0A2P6M8Z7"/>
<gene>
    <name evidence="2" type="ORF">C6N40_06695</name>
</gene>
<keyword evidence="3" id="KW-1185">Reference proteome</keyword>
<dbReference type="EMBL" id="PVLF01000007">
    <property type="protein sequence ID" value="PRH82469.1"/>
    <property type="molecule type" value="Genomic_DNA"/>
</dbReference>
<comment type="caution">
    <text evidence="2">The sequence shown here is derived from an EMBL/GenBank/DDBJ whole genome shotgun (WGS) entry which is preliminary data.</text>
</comment>
<evidence type="ECO:0000313" key="3">
    <source>
        <dbReference type="Proteomes" id="UP000241736"/>
    </source>
</evidence>
<organism evidence="2 3">
    <name type="scientific">Arenimonas caeni</name>
    <dbReference type="NCBI Taxonomy" id="2058085"/>
    <lineage>
        <taxon>Bacteria</taxon>
        <taxon>Pseudomonadati</taxon>
        <taxon>Pseudomonadota</taxon>
        <taxon>Gammaproteobacteria</taxon>
        <taxon>Lysobacterales</taxon>
        <taxon>Lysobacteraceae</taxon>
        <taxon>Arenimonas</taxon>
    </lineage>
</organism>
<feature type="chain" id="PRO_5015137186" description="DUF4034 domain-containing protein" evidence="1">
    <location>
        <begin position="20"/>
        <end position="335"/>
    </location>
</feature>
<reference evidence="2 3" key="1">
    <citation type="submission" date="2018-03" db="EMBL/GenBank/DDBJ databases">
        <title>Arenimonas caeni sp. nov., isolated from activated sludge.</title>
        <authorList>
            <person name="Liu H."/>
        </authorList>
    </citation>
    <scope>NUCLEOTIDE SEQUENCE [LARGE SCALE GENOMIC DNA]</scope>
    <source>
        <strain evidence="3">z29</strain>
    </source>
</reference>
<keyword evidence="1" id="KW-0732">Signal</keyword>
<evidence type="ECO:0000313" key="2">
    <source>
        <dbReference type="EMBL" id="PRH82469.1"/>
    </source>
</evidence>
<dbReference type="Proteomes" id="UP000241736">
    <property type="component" value="Unassembled WGS sequence"/>
</dbReference>
<evidence type="ECO:0008006" key="4">
    <source>
        <dbReference type="Google" id="ProtNLM"/>
    </source>
</evidence>
<dbReference type="RefSeq" id="WP_106990242.1">
    <property type="nucleotide sequence ID" value="NZ_KZ679088.1"/>
</dbReference>
<name>A0A2P6M8Z7_9GAMM</name>
<proteinExistence type="predicted"/>
<accession>A0A2P6M8Z7</accession>
<dbReference type="OrthoDB" id="5966429at2"/>
<feature type="signal peptide" evidence="1">
    <location>
        <begin position="1"/>
        <end position="19"/>
    </location>
</feature>